<gene>
    <name evidence="1" type="ORF">CCACVL1_00640</name>
</gene>
<proteinExistence type="predicted"/>
<feature type="non-terminal residue" evidence="1">
    <location>
        <position position="1"/>
    </location>
</feature>
<evidence type="ECO:0000313" key="1">
    <source>
        <dbReference type="EMBL" id="OMP11176.1"/>
    </source>
</evidence>
<accession>A0A1R3KVU2</accession>
<evidence type="ECO:0000313" key="2">
    <source>
        <dbReference type="Proteomes" id="UP000188268"/>
    </source>
</evidence>
<sequence>VKAKRRVGDYLVKNCTRRKRTY</sequence>
<dbReference type="EMBL" id="AWWV01001500">
    <property type="protein sequence ID" value="OMP11176.1"/>
    <property type="molecule type" value="Genomic_DNA"/>
</dbReference>
<dbReference type="Proteomes" id="UP000188268">
    <property type="component" value="Unassembled WGS sequence"/>
</dbReference>
<organism evidence="1 2">
    <name type="scientific">Corchorus capsularis</name>
    <name type="common">Jute</name>
    <dbReference type="NCBI Taxonomy" id="210143"/>
    <lineage>
        <taxon>Eukaryota</taxon>
        <taxon>Viridiplantae</taxon>
        <taxon>Streptophyta</taxon>
        <taxon>Embryophyta</taxon>
        <taxon>Tracheophyta</taxon>
        <taxon>Spermatophyta</taxon>
        <taxon>Magnoliopsida</taxon>
        <taxon>eudicotyledons</taxon>
        <taxon>Gunneridae</taxon>
        <taxon>Pentapetalae</taxon>
        <taxon>rosids</taxon>
        <taxon>malvids</taxon>
        <taxon>Malvales</taxon>
        <taxon>Malvaceae</taxon>
        <taxon>Grewioideae</taxon>
        <taxon>Apeibeae</taxon>
        <taxon>Corchorus</taxon>
    </lineage>
</organism>
<name>A0A1R3KVU2_COCAP</name>
<protein>
    <submittedName>
        <fullName evidence="1">Uncharacterized protein</fullName>
    </submittedName>
</protein>
<comment type="caution">
    <text evidence="1">The sequence shown here is derived from an EMBL/GenBank/DDBJ whole genome shotgun (WGS) entry which is preliminary data.</text>
</comment>
<dbReference type="Gramene" id="OMP11176">
    <property type="protein sequence ID" value="OMP11176"/>
    <property type="gene ID" value="CCACVL1_00640"/>
</dbReference>
<reference evidence="1 2" key="1">
    <citation type="submission" date="2013-09" db="EMBL/GenBank/DDBJ databases">
        <title>Corchorus capsularis genome sequencing.</title>
        <authorList>
            <person name="Alam M."/>
            <person name="Haque M.S."/>
            <person name="Islam M.S."/>
            <person name="Emdad E.M."/>
            <person name="Islam M.M."/>
            <person name="Ahmed B."/>
            <person name="Halim A."/>
            <person name="Hossen Q.M.M."/>
            <person name="Hossain M.Z."/>
            <person name="Ahmed R."/>
            <person name="Khan M.M."/>
            <person name="Islam R."/>
            <person name="Rashid M.M."/>
            <person name="Khan S.A."/>
            <person name="Rahman M.S."/>
            <person name="Alam M."/>
        </authorList>
    </citation>
    <scope>NUCLEOTIDE SEQUENCE [LARGE SCALE GENOMIC DNA]</scope>
    <source>
        <strain evidence="2">cv. CVL-1</strain>
        <tissue evidence="1">Whole seedling</tissue>
    </source>
</reference>
<dbReference type="AlphaFoldDB" id="A0A1R3KVU2"/>
<keyword evidence="2" id="KW-1185">Reference proteome</keyword>